<dbReference type="Proteomes" id="UP000074247">
    <property type="component" value="Unassembled WGS sequence"/>
</dbReference>
<feature type="compositionally biased region" description="Polar residues" evidence="6">
    <location>
        <begin position="1632"/>
        <end position="1645"/>
    </location>
</feature>
<proteinExistence type="inferred from homology"/>
<evidence type="ECO:0000256" key="3">
    <source>
        <dbReference type="ARBA" id="ARBA00022490"/>
    </source>
</evidence>
<sequence>MWHFWHVPAEECALSSVRTPGRSCWRHATPCCSVSSLVFHQHAECYLVCRGYKVHSPFNSDSPFLFYCISRVFPKMPLPPLAASLAYGAQVGLRSTLDAWYSAKQPYYVSLGEFPGVSNGVTSVSEGPTASLEKLISSGTPGFSFSTSKASPSPFQAPLPSESADAPLLPLCCTASHPYRPLCSSEFSLLRASSPAVGDIVHANEEVLLVAGLPRSFPLGGGNQPVPTSEEPQSRLPHPGAPLWLLCCPRRTEVRQFAQRLHSSRTSGHHAFPTGSSGSSSTSALPACTLFGAPDEEDIGVVCARGVCPDGSVKSLLARVDRRCRWRLLRAAPGASAQSRLGSEGVPAQESAHAGTRSALSVLHLDEDVLLQNCHTGQFLSLRMSDSGDTPGSARLVAVGKPVFAPAGVDLDAEKARPVSGVRGPSSAARLPQLSSSSLRGSVLRTAKPLLGLDPPPLMHSGWRIVPAGVRVAPSWDRVVPHSLLGPSEIDDSLLRRERFLGVPLSSLIANASDPVATPRLSLSPYADEGVFGVSEHARDGEGSSSCPSSEFRLGAGRGQALTSPVSVIGTPRASGATGRSSVAESWRSVGPESIGENDWVMRRLHADWPALTREVKERFLLEDLLFCLSGLDGTLIRILAVAPACANAEPDSPPSQPPSPSPDPPLPSFHFWLHPMLLGKAAAEPAPDVDSCTSVTSLIPGSTAPSFAAEPRASRLSERSEFAFQVSQAASEDAALCQMLPPLLPAACSLRLLLVFLELAGRRNSTSKAVAGISASSSASDVSAGLSGWGGEVAEAFCAAIKKIVEELGIRVGAWEGEVRRGRLTLQGLRAQLGPVTRALGVAEAVVREAWGRRGGDLLDAAEEVKKRLPCNDANQEICRFIFEKAAAPLARIVENWVHHGVLKDTYGEFFIREDPTVVAEGEPSLEWRGASFCVSASGGSQIDPSRGTDVRPCAVDWCRRRFVLVDRLVPNFLKPHARDIHRAGLYVYVLNSCSYAGLPPPSFSLPPEVRASTSASSLPPRLLPLLPSACARASAHLMHFFFHSLQLPRTLEMLHVFFLVGRGDFLQQFFEFAAPNDSTPGAAPGLSAGTWHDTLQEIAGLEGCMEQAIRSVSGFETLKEKISFFMHPVPSLCEAAQLLAHAHEEDNLRNLLGLSKLSRAVGDERGTNAGFGAVPTRRPSPSEWCRRVCLRYRCGWPLSLLYTSKALCSYELVFRFLLHIHLAQRQLNQLWMHIHETRSLFSFADMPVHLRHTVAIGEDMRIFTRNLLFYATTDVIALHYSALRRHLEALSPAALSPASSFASSSGLSAAPSGAPVCAFEDVQELHARFLSCLLRDLFLEDLGLLQTISKCLTICLVFSRHVKKFSFDAPDFPLLAAGALLGTSSLAPKGDTAEAERRTLGAEAAGRDLHTSAAQEAKAHANERSSRERIREARRQQIRAAVDSSGFGGMVRSAGASFRENFADFISKLEAFSNRFPASPSAHLLFRFNFNDRLSARSVPPAVSAVSQPQIRQHASPGEESPSSDPSKSDCLTGDSAAAPVSSRSHESKSGASSPVPLPPSRALASHAREKRYGEEGFEEHRSISDREEGERSPRQVPTPKNHAAAETSRRIGSFERPPPFSAAIPASLRHSSVCSASTSRLASESERDRGVSVSPFPVVSACLDGERRGGNNEGESRRRAGVEEEKSSSGFTERWAGGHRGLLGDRGAERSPAHASDEFTDEDAEETYSLVSGEDGEGDEDFDAALRSFQERIRSSRGSECRDKKALTSSPSREEDAEFEVRGGLESDAEDFRDIGDIEGSEERSSFGDDAGSRVPRRRDSENFSEFFDEDGDEELLDAEEDLEPRTGERRSGEVLPAEGYAAAFLRSRTGCGR</sequence>
<reference evidence="9 10" key="1">
    <citation type="journal article" date="2016" name="Nat. Commun.">
        <title>Local admixture of amplified and diversified secreted pathogenesis determinants shapes mosaic Toxoplasma gondii genomes.</title>
        <authorList>
            <person name="Lorenzi H."/>
            <person name="Khan A."/>
            <person name="Behnke M.S."/>
            <person name="Namasivayam S."/>
            <person name="Swapna L.S."/>
            <person name="Hadjithomas M."/>
            <person name="Karamycheva S."/>
            <person name="Pinney D."/>
            <person name="Brunk B.P."/>
            <person name="Ajioka J.W."/>
            <person name="Ajzenberg D."/>
            <person name="Boothroyd J.C."/>
            <person name="Boyle J.P."/>
            <person name="Darde M.L."/>
            <person name="Diaz-Miranda M.A."/>
            <person name="Dubey J.P."/>
            <person name="Fritz H.M."/>
            <person name="Gennari S.M."/>
            <person name="Gregory B.D."/>
            <person name="Kim K."/>
            <person name="Saeij J.P."/>
            <person name="Su C."/>
            <person name="White M.W."/>
            <person name="Zhu X.Q."/>
            <person name="Howe D.K."/>
            <person name="Rosenthal B.M."/>
            <person name="Grigg M.E."/>
            <person name="Parkinson J."/>
            <person name="Liu L."/>
            <person name="Kissinger J.C."/>
            <person name="Roos D.S."/>
            <person name="Sibley L.D."/>
        </authorList>
    </citation>
    <scope>NUCLEOTIDE SEQUENCE [LARGE SCALE GENOMIC DNA]</scope>
    <source>
        <strain evidence="9 10">ARI</strain>
    </source>
</reference>
<name>A0A139XPU4_TOXGO</name>
<dbReference type="InterPro" id="IPR041470">
    <property type="entry name" value="GCP_N"/>
</dbReference>
<evidence type="ECO:0000256" key="1">
    <source>
        <dbReference type="ARBA" id="ARBA00004245"/>
    </source>
</evidence>
<evidence type="ECO:0000256" key="2">
    <source>
        <dbReference type="ARBA" id="ARBA00010337"/>
    </source>
</evidence>
<dbReference type="GO" id="GO:0051225">
    <property type="term" value="P:spindle assembly"/>
    <property type="evidence" value="ECO:0007669"/>
    <property type="project" value="TreeGrafter"/>
</dbReference>
<dbReference type="GO" id="GO:0031122">
    <property type="term" value="P:cytoplasmic microtubule organization"/>
    <property type="evidence" value="ECO:0007669"/>
    <property type="project" value="TreeGrafter"/>
</dbReference>
<dbReference type="GO" id="GO:0000930">
    <property type="term" value="C:gamma-tubulin complex"/>
    <property type="evidence" value="ECO:0007669"/>
    <property type="project" value="TreeGrafter"/>
</dbReference>
<feature type="region of interest" description="Disordered" evidence="6">
    <location>
        <begin position="1756"/>
        <end position="1858"/>
    </location>
</feature>
<dbReference type="Gene3D" id="1.20.120.1900">
    <property type="entry name" value="Gamma-tubulin complex, C-terminal domain"/>
    <property type="match status" value="1"/>
</dbReference>
<dbReference type="InterPro" id="IPR040457">
    <property type="entry name" value="GCP_C"/>
</dbReference>
<evidence type="ECO:0000259" key="8">
    <source>
        <dbReference type="Pfam" id="PF17681"/>
    </source>
</evidence>
<dbReference type="GO" id="GO:0043015">
    <property type="term" value="F:gamma-tubulin binding"/>
    <property type="evidence" value="ECO:0007669"/>
    <property type="project" value="InterPro"/>
</dbReference>
<dbReference type="VEuPathDB" id="ToxoDB:TGARI_263510"/>
<keyword evidence="3" id="KW-0963">Cytoplasm</keyword>
<dbReference type="Pfam" id="PF17681">
    <property type="entry name" value="GCP_N_terminal"/>
    <property type="match status" value="1"/>
</dbReference>
<dbReference type="Pfam" id="PF04130">
    <property type="entry name" value="GCP_C_terminal"/>
    <property type="match status" value="1"/>
</dbReference>
<protein>
    <submittedName>
        <fullName evidence="9">Spc97 / Spc98 family protein</fullName>
    </submittedName>
</protein>
<feature type="compositionally biased region" description="Basic and acidic residues" evidence="6">
    <location>
        <begin position="1667"/>
        <end position="1690"/>
    </location>
</feature>
<feature type="compositionally biased region" description="Low complexity" evidence="6">
    <location>
        <begin position="1518"/>
        <end position="1532"/>
    </location>
</feature>
<feature type="domain" description="Gamma tubulin complex component C-terminal" evidence="7">
    <location>
        <begin position="1051"/>
        <end position="1494"/>
    </location>
</feature>
<dbReference type="PANTHER" id="PTHR19302">
    <property type="entry name" value="GAMMA TUBULIN COMPLEX PROTEIN"/>
    <property type="match status" value="1"/>
</dbReference>
<comment type="similarity">
    <text evidence="2">Belongs to the TUBGCP family.</text>
</comment>
<feature type="compositionally biased region" description="Pro residues" evidence="6">
    <location>
        <begin position="652"/>
        <end position="666"/>
    </location>
</feature>
<comment type="caution">
    <text evidence="9">The sequence shown here is derived from an EMBL/GenBank/DDBJ whole genome shotgun (WGS) entry which is preliminary data.</text>
</comment>
<dbReference type="OrthoDB" id="331628at2759"/>
<feature type="compositionally biased region" description="Basic and acidic residues" evidence="6">
    <location>
        <begin position="1756"/>
        <end position="1769"/>
    </location>
</feature>
<feature type="compositionally biased region" description="Basic and acidic residues" evidence="6">
    <location>
        <begin position="1847"/>
        <end position="1856"/>
    </location>
</feature>
<feature type="region of interest" description="Disordered" evidence="6">
    <location>
        <begin position="647"/>
        <end position="666"/>
    </location>
</feature>
<dbReference type="GO" id="GO:0051321">
    <property type="term" value="P:meiotic cell cycle"/>
    <property type="evidence" value="ECO:0007669"/>
    <property type="project" value="TreeGrafter"/>
</dbReference>
<comment type="subcellular location">
    <subcellularLocation>
        <location evidence="1">Cytoplasm</location>
        <location evidence="1">Cytoskeleton</location>
    </subcellularLocation>
</comment>
<evidence type="ECO:0000313" key="9">
    <source>
        <dbReference type="EMBL" id="KYF40800.1"/>
    </source>
</evidence>
<feature type="compositionally biased region" description="Basic and acidic residues" evidence="6">
    <location>
        <begin position="1569"/>
        <end position="1596"/>
    </location>
</feature>
<dbReference type="InterPro" id="IPR042241">
    <property type="entry name" value="GCP_C_sf"/>
</dbReference>
<dbReference type="GO" id="GO:0000278">
    <property type="term" value="P:mitotic cell cycle"/>
    <property type="evidence" value="ECO:0007669"/>
    <property type="project" value="TreeGrafter"/>
</dbReference>
<feature type="compositionally biased region" description="Basic and acidic residues" evidence="6">
    <location>
        <begin position="1419"/>
        <end position="1437"/>
    </location>
</feature>
<dbReference type="GO" id="GO:0007020">
    <property type="term" value="P:microtubule nucleation"/>
    <property type="evidence" value="ECO:0007669"/>
    <property type="project" value="InterPro"/>
</dbReference>
<evidence type="ECO:0000256" key="6">
    <source>
        <dbReference type="SAM" id="MobiDB-lite"/>
    </source>
</evidence>
<dbReference type="InterPro" id="IPR007259">
    <property type="entry name" value="GCP"/>
</dbReference>
<keyword evidence="5" id="KW-0206">Cytoskeleton</keyword>
<dbReference type="GO" id="GO:0051011">
    <property type="term" value="F:microtubule minus-end binding"/>
    <property type="evidence" value="ECO:0007669"/>
    <property type="project" value="TreeGrafter"/>
</dbReference>
<evidence type="ECO:0000256" key="4">
    <source>
        <dbReference type="ARBA" id="ARBA00022701"/>
    </source>
</evidence>
<evidence type="ECO:0000256" key="5">
    <source>
        <dbReference type="ARBA" id="ARBA00023212"/>
    </source>
</evidence>
<accession>A0A139XPU4</accession>
<keyword evidence="4" id="KW-0493">Microtubule</keyword>
<feature type="compositionally biased region" description="Acidic residues" evidence="6">
    <location>
        <begin position="1830"/>
        <end position="1846"/>
    </location>
</feature>
<dbReference type="GO" id="GO:0000922">
    <property type="term" value="C:spindle pole"/>
    <property type="evidence" value="ECO:0007669"/>
    <property type="project" value="InterPro"/>
</dbReference>
<feature type="domain" description="Gamma tubulin complex component protein N-terminal" evidence="8">
    <location>
        <begin position="792"/>
        <end position="1044"/>
    </location>
</feature>
<dbReference type="GO" id="GO:0005874">
    <property type="term" value="C:microtubule"/>
    <property type="evidence" value="ECO:0007669"/>
    <property type="project" value="UniProtKB-KW"/>
</dbReference>
<gene>
    <name evidence="9" type="ORF">TGARI_263510</name>
</gene>
<feature type="region of interest" description="Disordered" evidence="6">
    <location>
        <begin position="1406"/>
        <end position="1437"/>
    </location>
</feature>
<feature type="region of interest" description="Disordered" evidence="6">
    <location>
        <begin position="1503"/>
        <end position="1744"/>
    </location>
</feature>
<evidence type="ECO:0000259" key="7">
    <source>
        <dbReference type="Pfam" id="PF04130"/>
    </source>
</evidence>
<feature type="region of interest" description="Disordered" evidence="6">
    <location>
        <begin position="570"/>
        <end position="589"/>
    </location>
</feature>
<dbReference type="PANTHER" id="PTHR19302:SF13">
    <property type="entry name" value="GAMMA-TUBULIN COMPLEX COMPONENT 2"/>
    <property type="match status" value="1"/>
</dbReference>
<organism evidence="9 10">
    <name type="scientific">Toxoplasma gondii ARI</name>
    <dbReference type="NCBI Taxonomy" id="1074872"/>
    <lineage>
        <taxon>Eukaryota</taxon>
        <taxon>Sar</taxon>
        <taxon>Alveolata</taxon>
        <taxon>Apicomplexa</taxon>
        <taxon>Conoidasida</taxon>
        <taxon>Coccidia</taxon>
        <taxon>Eucoccidiorida</taxon>
        <taxon>Eimeriorina</taxon>
        <taxon>Sarcocystidae</taxon>
        <taxon>Toxoplasma</taxon>
    </lineage>
</organism>
<feature type="compositionally biased region" description="Basic and acidic residues" evidence="6">
    <location>
        <begin position="1705"/>
        <end position="1720"/>
    </location>
</feature>
<feature type="compositionally biased region" description="Basic and acidic residues" evidence="6">
    <location>
        <begin position="1782"/>
        <end position="1810"/>
    </location>
</feature>
<evidence type="ECO:0000313" key="10">
    <source>
        <dbReference type="Proteomes" id="UP000074247"/>
    </source>
</evidence>
<dbReference type="EMBL" id="AGQS02005379">
    <property type="protein sequence ID" value="KYF40800.1"/>
    <property type="molecule type" value="Genomic_DNA"/>
</dbReference>